<keyword evidence="1" id="KW-0677">Repeat</keyword>
<name>A0A6S8B3R3_9STRA</name>
<dbReference type="PANTHER" id="PTHR24198">
    <property type="entry name" value="ANKYRIN REPEAT AND PROTEIN KINASE DOMAIN-CONTAINING PROTEIN"/>
    <property type="match status" value="1"/>
</dbReference>
<keyword evidence="2 3" id="KW-0040">ANK repeat</keyword>
<accession>A0A6S8B3R3</accession>
<evidence type="ECO:0000313" key="6">
    <source>
        <dbReference type="EMBL" id="CAE0434541.1"/>
    </source>
</evidence>
<dbReference type="PRINTS" id="PR01415">
    <property type="entry name" value="ANKYRIN"/>
</dbReference>
<dbReference type="InterPro" id="IPR036770">
    <property type="entry name" value="Ankyrin_rpt-contain_sf"/>
</dbReference>
<feature type="region of interest" description="Disordered" evidence="4">
    <location>
        <begin position="159"/>
        <end position="181"/>
    </location>
</feature>
<evidence type="ECO:0000256" key="1">
    <source>
        <dbReference type="ARBA" id="ARBA00022737"/>
    </source>
</evidence>
<dbReference type="Gene3D" id="1.25.40.20">
    <property type="entry name" value="Ankyrin repeat-containing domain"/>
    <property type="match status" value="2"/>
</dbReference>
<gene>
    <name evidence="5" type="ORF">ASTO00021_LOCUS4837</name>
    <name evidence="6" type="ORF">ASTO00021_LOCUS4838</name>
</gene>
<dbReference type="PROSITE" id="PS50088">
    <property type="entry name" value="ANK_REPEAT"/>
    <property type="match status" value="4"/>
</dbReference>
<dbReference type="PANTHER" id="PTHR24198:SF165">
    <property type="entry name" value="ANKYRIN REPEAT-CONTAINING PROTEIN-RELATED"/>
    <property type="match status" value="1"/>
</dbReference>
<proteinExistence type="predicted"/>
<protein>
    <submittedName>
        <fullName evidence="5">Uncharacterized protein</fullName>
    </submittedName>
</protein>
<dbReference type="Pfam" id="PF12796">
    <property type="entry name" value="Ank_2"/>
    <property type="match status" value="3"/>
</dbReference>
<sequence length="398" mass="43054">MEVLDPVVRILLENGIAVTPQSRLSMTPLHRAVIIGSTDSQTISNLKLDVGGSVNEKDGHGFTHLHYCVMLGDERGVELLLSLGADVNILSGFDNNCLQPSCGDMEQTEVQMKDKKDDIRIGVNNSIGYSALHLACRTYRPDIVSLLINAEGVDGNLLSRSNAKSSQSPKFATSVESKGSEDSGVGALHIACKYHFFEAVEILARSRKVDINLQCGKMGLSALHVIAINAGPWGTSKNKRDDFDLSDMIGSSIEHMRFLRAKGAKSDLQDVNGATALHLAAKVGAVGVMEVLMSDGKADVNAQDKNLCTPLHYACRSGILVSCSSSPVSLLLKKGADITRKNSNGETALDTLESLKVKRVWSDSCDLAIKIAERQLMHQMQAEKNANQLLEQEEALRK</sequence>
<feature type="repeat" description="ANK" evidence="3">
    <location>
        <begin position="60"/>
        <end position="92"/>
    </location>
</feature>
<dbReference type="AlphaFoldDB" id="A0A6S8B3R3"/>
<dbReference type="SMART" id="SM00248">
    <property type="entry name" value="ANK"/>
    <property type="match status" value="5"/>
</dbReference>
<feature type="compositionally biased region" description="Polar residues" evidence="4">
    <location>
        <begin position="159"/>
        <end position="177"/>
    </location>
</feature>
<feature type="repeat" description="ANK" evidence="3">
    <location>
        <begin position="272"/>
        <end position="296"/>
    </location>
</feature>
<evidence type="ECO:0000256" key="4">
    <source>
        <dbReference type="SAM" id="MobiDB-lite"/>
    </source>
</evidence>
<organism evidence="5">
    <name type="scientific">Aplanochytrium stocchinoi</name>
    <dbReference type="NCBI Taxonomy" id="215587"/>
    <lineage>
        <taxon>Eukaryota</taxon>
        <taxon>Sar</taxon>
        <taxon>Stramenopiles</taxon>
        <taxon>Bigyra</taxon>
        <taxon>Labyrinthulomycetes</taxon>
        <taxon>Thraustochytrida</taxon>
        <taxon>Thraustochytriidae</taxon>
        <taxon>Aplanochytrium</taxon>
    </lineage>
</organism>
<feature type="repeat" description="ANK" evidence="3">
    <location>
        <begin position="24"/>
        <end position="59"/>
    </location>
</feature>
<feature type="repeat" description="ANK" evidence="3">
    <location>
        <begin position="306"/>
        <end position="343"/>
    </location>
</feature>
<evidence type="ECO:0000313" key="5">
    <source>
        <dbReference type="EMBL" id="CAE0434540.1"/>
    </source>
</evidence>
<dbReference type="EMBL" id="HBIN01006620">
    <property type="protein sequence ID" value="CAE0434541.1"/>
    <property type="molecule type" value="Transcribed_RNA"/>
</dbReference>
<dbReference type="EMBL" id="HBIN01006619">
    <property type="protein sequence ID" value="CAE0434540.1"/>
    <property type="molecule type" value="Transcribed_RNA"/>
</dbReference>
<dbReference type="SUPFAM" id="SSF48403">
    <property type="entry name" value="Ankyrin repeat"/>
    <property type="match status" value="1"/>
</dbReference>
<reference evidence="5" key="1">
    <citation type="submission" date="2021-01" db="EMBL/GenBank/DDBJ databases">
        <authorList>
            <person name="Corre E."/>
            <person name="Pelletier E."/>
            <person name="Niang G."/>
            <person name="Scheremetjew M."/>
            <person name="Finn R."/>
            <person name="Kale V."/>
            <person name="Holt S."/>
            <person name="Cochrane G."/>
            <person name="Meng A."/>
            <person name="Brown T."/>
            <person name="Cohen L."/>
        </authorList>
    </citation>
    <scope>NUCLEOTIDE SEQUENCE</scope>
    <source>
        <strain evidence="5">GSBS06</strain>
    </source>
</reference>
<evidence type="ECO:0000256" key="3">
    <source>
        <dbReference type="PROSITE-ProRule" id="PRU00023"/>
    </source>
</evidence>
<evidence type="ECO:0000256" key="2">
    <source>
        <dbReference type="ARBA" id="ARBA00023043"/>
    </source>
</evidence>
<dbReference type="PROSITE" id="PS50297">
    <property type="entry name" value="ANK_REP_REGION"/>
    <property type="match status" value="2"/>
</dbReference>
<dbReference type="InterPro" id="IPR002110">
    <property type="entry name" value="Ankyrin_rpt"/>
</dbReference>